<evidence type="ECO:0000313" key="2">
    <source>
        <dbReference type="Proteomes" id="UP000238479"/>
    </source>
</evidence>
<dbReference type="Gramene" id="PRQ35910">
    <property type="protein sequence ID" value="PRQ35910"/>
    <property type="gene ID" value="RchiOBHm_Chr4g0385661"/>
</dbReference>
<organism evidence="1 2">
    <name type="scientific">Rosa chinensis</name>
    <name type="common">China rose</name>
    <dbReference type="NCBI Taxonomy" id="74649"/>
    <lineage>
        <taxon>Eukaryota</taxon>
        <taxon>Viridiplantae</taxon>
        <taxon>Streptophyta</taxon>
        <taxon>Embryophyta</taxon>
        <taxon>Tracheophyta</taxon>
        <taxon>Spermatophyta</taxon>
        <taxon>Magnoliopsida</taxon>
        <taxon>eudicotyledons</taxon>
        <taxon>Gunneridae</taxon>
        <taxon>Pentapetalae</taxon>
        <taxon>rosids</taxon>
        <taxon>fabids</taxon>
        <taxon>Rosales</taxon>
        <taxon>Rosaceae</taxon>
        <taxon>Rosoideae</taxon>
        <taxon>Rosoideae incertae sedis</taxon>
        <taxon>Rosa</taxon>
    </lineage>
</organism>
<keyword evidence="2" id="KW-1185">Reference proteome</keyword>
<sequence>MSFFHISDIFSTFLICTPIYSEEPLAIYSRSKVILFDTCSFCNVQRDYQLRHALPFLPLCFLDFCIVAPDRCSSLPLLRVLITSTCLLWKMDICFFVLHKKRERERGVEKGNGFCFRI</sequence>
<dbReference type="Proteomes" id="UP000238479">
    <property type="component" value="Chromosome 4"/>
</dbReference>
<proteinExistence type="predicted"/>
<protein>
    <submittedName>
        <fullName evidence="1">Uncharacterized protein</fullName>
    </submittedName>
</protein>
<dbReference type="EMBL" id="PDCK01000042">
    <property type="protein sequence ID" value="PRQ35910.1"/>
    <property type="molecule type" value="Genomic_DNA"/>
</dbReference>
<comment type="caution">
    <text evidence="1">The sequence shown here is derived from an EMBL/GenBank/DDBJ whole genome shotgun (WGS) entry which is preliminary data.</text>
</comment>
<accession>A0A2P6QNY8</accession>
<evidence type="ECO:0000313" key="1">
    <source>
        <dbReference type="EMBL" id="PRQ35910.1"/>
    </source>
</evidence>
<gene>
    <name evidence="1" type="ORF">RchiOBHm_Chr4g0385661</name>
</gene>
<name>A0A2P6QNY8_ROSCH</name>
<reference evidence="1 2" key="1">
    <citation type="journal article" date="2018" name="Nat. Genet.">
        <title>The Rosa genome provides new insights in the design of modern roses.</title>
        <authorList>
            <person name="Bendahmane M."/>
        </authorList>
    </citation>
    <scope>NUCLEOTIDE SEQUENCE [LARGE SCALE GENOMIC DNA]</scope>
    <source>
        <strain evidence="2">cv. Old Blush</strain>
    </source>
</reference>
<dbReference type="AlphaFoldDB" id="A0A2P6QNY8"/>